<dbReference type="GO" id="GO:0005737">
    <property type="term" value="C:cytoplasm"/>
    <property type="evidence" value="ECO:0007669"/>
    <property type="project" value="TreeGrafter"/>
</dbReference>
<protein>
    <recommendedName>
        <fullName evidence="5">Mur ligase central domain-containing protein</fullName>
    </recommendedName>
</protein>
<dbReference type="InterPro" id="IPR001645">
    <property type="entry name" value="Folylpolyglutamate_synth"/>
</dbReference>
<dbReference type="AlphaFoldDB" id="A0A382ITV5"/>
<comment type="similarity">
    <text evidence="1">Belongs to the folylpolyglutamate synthase family.</text>
</comment>
<name>A0A382ITV5_9ZZZZ</name>
<feature type="non-terminal residue" evidence="6">
    <location>
        <position position="305"/>
    </location>
</feature>
<evidence type="ECO:0000256" key="1">
    <source>
        <dbReference type="ARBA" id="ARBA00008276"/>
    </source>
</evidence>
<feature type="domain" description="Mur ligase central" evidence="5">
    <location>
        <begin position="51"/>
        <end position="270"/>
    </location>
</feature>
<dbReference type="InterPro" id="IPR013221">
    <property type="entry name" value="Mur_ligase_cen"/>
</dbReference>
<dbReference type="Gene3D" id="3.40.1190.10">
    <property type="entry name" value="Mur-like, catalytic domain"/>
    <property type="match status" value="1"/>
</dbReference>
<organism evidence="6">
    <name type="scientific">marine metagenome</name>
    <dbReference type="NCBI Taxonomy" id="408172"/>
    <lineage>
        <taxon>unclassified sequences</taxon>
        <taxon>metagenomes</taxon>
        <taxon>ecological metagenomes</taxon>
    </lineage>
</organism>
<keyword evidence="2" id="KW-0436">Ligase</keyword>
<dbReference type="Pfam" id="PF08245">
    <property type="entry name" value="Mur_ligase_M"/>
    <property type="match status" value="1"/>
</dbReference>
<evidence type="ECO:0000256" key="3">
    <source>
        <dbReference type="ARBA" id="ARBA00022741"/>
    </source>
</evidence>
<dbReference type="InterPro" id="IPR036565">
    <property type="entry name" value="Mur-like_cat_sf"/>
</dbReference>
<accession>A0A382ITV5</accession>
<evidence type="ECO:0000259" key="5">
    <source>
        <dbReference type="Pfam" id="PF08245"/>
    </source>
</evidence>
<dbReference type="SUPFAM" id="SSF53623">
    <property type="entry name" value="MurD-like peptide ligases, catalytic domain"/>
    <property type="match status" value="1"/>
</dbReference>
<keyword evidence="3" id="KW-0547">Nucleotide-binding</keyword>
<evidence type="ECO:0000313" key="6">
    <source>
        <dbReference type="EMBL" id="SVC02617.1"/>
    </source>
</evidence>
<evidence type="ECO:0000256" key="4">
    <source>
        <dbReference type="ARBA" id="ARBA00022840"/>
    </source>
</evidence>
<proteinExistence type="inferred from homology"/>
<sequence>MKKQSRIENLISKFLQLHDRKIDLSLDRINRLNRDLKINIDNLQAKTVTLSGTNGKWSTATTIRSIFEAAGYKVDLFTSPHVQSYTERFIFESKEISEENLFDLLSEVESKNDSKPITIFELLTSAFYFYSASKSKSNVVIAENGLFQRYDSVSSIGHHLMNVTCPIGLDHLDWLPEGKKTIDQIIIEKTSNIMSNNIVVSEQSDNEILNKIKKNLKNNRAKKTIFSTNYNYEINKDGFLYKDDFGVLQLPKPNLLGEHQVSNAACAVSAVRNLKKYNIKDEHIVKGIKSIKNMRGRLQVIDKGF</sequence>
<dbReference type="EMBL" id="UINC01069328">
    <property type="protein sequence ID" value="SVC02617.1"/>
    <property type="molecule type" value="Genomic_DNA"/>
</dbReference>
<dbReference type="PANTHER" id="PTHR11136">
    <property type="entry name" value="FOLYLPOLYGLUTAMATE SYNTHASE-RELATED"/>
    <property type="match status" value="1"/>
</dbReference>
<reference evidence="6" key="1">
    <citation type="submission" date="2018-05" db="EMBL/GenBank/DDBJ databases">
        <authorList>
            <person name="Lanie J.A."/>
            <person name="Ng W.-L."/>
            <person name="Kazmierczak K.M."/>
            <person name="Andrzejewski T.M."/>
            <person name="Davidsen T.M."/>
            <person name="Wayne K.J."/>
            <person name="Tettelin H."/>
            <person name="Glass J.I."/>
            <person name="Rusch D."/>
            <person name="Podicherti R."/>
            <person name="Tsui H.-C.T."/>
            <person name="Winkler M.E."/>
        </authorList>
    </citation>
    <scope>NUCLEOTIDE SEQUENCE</scope>
</reference>
<gene>
    <name evidence="6" type="ORF">METZ01_LOCUS255471</name>
</gene>
<keyword evidence="4" id="KW-0067">ATP-binding</keyword>
<dbReference type="GO" id="GO:0004326">
    <property type="term" value="F:tetrahydrofolylpolyglutamate synthase activity"/>
    <property type="evidence" value="ECO:0007669"/>
    <property type="project" value="InterPro"/>
</dbReference>
<evidence type="ECO:0000256" key="2">
    <source>
        <dbReference type="ARBA" id="ARBA00022598"/>
    </source>
</evidence>
<dbReference type="PANTHER" id="PTHR11136:SF0">
    <property type="entry name" value="DIHYDROFOLATE SYNTHETASE-RELATED"/>
    <property type="match status" value="1"/>
</dbReference>
<dbReference type="GO" id="GO:0008841">
    <property type="term" value="F:dihydrofolate synthase activity"/>
    <property type="evidence" value="ECO:0007669"/>
    <property type="project" value="TreeGrafter"/>
</dbReference>
<dbReference type="GO" id="GO:0005524">
    <property type="term" value="F:ATP binding"/>
    <property type="evidence" value="ECO:0007669"/>
    <property type="project" value="UniProtKB-KW"/>
</dbReference>